<dbReference type="InterPro" id="IPR020557">
    <property type="entry name" value="Fumarate_lyase_CS"/>
</dbReference>
<keyword evidence="2 3" id="KW-0456">Lyase</keyword>
<feature type="domain" description="Fumarate lyase N-terminal" evidence="5">
    <location>
        <begin position="29"/>
        <end position="358"/>
    </location>
</feature>
<feature type="binding site" evidence="3">
    <location>
        <begin position="340"/>
        <end position="342"/>
    </location>
    <ligand>
        <name>substrate</name>
    </ligand>
</feature>
<evidence type="ECO:0000313" key="8">
    <source>
        <dbReference type="Proteomes" id="UP000721236"/>
    </source>
</evidence>
<evidence type="ECO:0000256" key="3">
    <source>
        <dbReference type="HAMAP-Rule" id="MF_00743"/>
    </source>
</evidence>
<comment type="miscellaneous">
    <text evidence="3">There are 2 substrate-binding sites: the catalytic A site, and the non-catalytic B site that may play a role in the transfer of substrate or product between the active site and the solvent. Alternatively, the B site may bind allosteric effectors.</text>
</comment>
<comment type="catalytic activity">
    <reaction evidence="3">
        <text>(S)-malate = fumarate + H2O</text>
        <dbReference type="Rhea" id="RHEA:12460"/>
        <dbReference type="ChEBI" id="CHEBI:15377"/>
        <dbReference type="ChEBI" id="CHEBI:15589"/>
        <dbReference type="ChEBI" id="CHEBI:29806"/>
        <dbReference type="EC" id="4.2.1.2"/>
    </reaction>
</comment>
<dbReference type="Gene3D" id="1.10.275.10">
    <property type="entry name" value="Fumarase/aspartase (N-terminal domain)"/>
    <property type="match status" value="1"/>
</dbReference>
<evidence type="ECO:0000313" key="7">
    <source>
        <dbReference type="EMBL" id="CAG9169484.1"/>
    </source>
</evidence>
<dbReference type="InterPro" id="IPR018951">
    <property type="entry name" value="Fumarase_C_C"/>
</dbReference>
<gene>
    <name evidence="7" type="primary">fumC_2</name>
    <name evidence="3" type="synonym">fumC</name>
    <name evidence="7" type="ORF">LMG21510_01451</name>
</gene>
<sequence length="479" mass="51128">MPENQPASQQAKQPAAAAATRIEKDSLGDVAVPAEHLWGAQTERSRQNFRIGIEKMPPSLIEAFAILKLCAARANRELNVLEPGLAQAIEQAAGEVIEGRWPGEFPLSVWQTGSGTQTNMNLNEVISNRAIQLLGGEIGSKRPIHPNDHVNASQSSNDSFPTAMHIAATRAVQRELLPALETLQQALGRKVDAFADIVKVGRTHLQDAVPLTLGQEFSGYQAQVADAHSRLQQAMLRAMPVPQGGTAVGTGLNAPHGFAAAFARALADYTGLPFEPAPNRYALQAAHDALADLSGALNTTASSFLKIARDFMLLGSGPRAGFAELLLPANEPGSSIMPGKVNPTQAEALAMVCCRVIGNHTTVTLANGLGTLELNAYKPVIIYSLLQSVTLLADAAASFAEHMVEGVEADRQRIGELLERSLMPVTALNPHIGYDKAAEIAKLAVKRNLSLREAAIESGHVTPEQFGQWIDLKGMTREI</sequence>
<comment type="subcellular location">
    <subcellularLocation>
        <location evidence="3">Cytoplasm</location>
    </subcellularLocation>
</comment>
<dbReference type="HAMAP" id="MF_00743">
    <property type="entry name" value="FumaraseC"/>
    <property type="match status" value="1"/>
</dbReference>
<keyword evidence="8" id="KW-1185">Reference proteome</keyword>
<dbReference type="PRINTS" id="PR00145">
    <property type="entry name" value="ARGSUCLYASE"/>
</dbReference>
<accession>A0ABN7YA96</accession>
<dbReference type="PANTHER" id="PTHR11444:SF1">
    <property type="entry name" value="FUMARATE HYDRATASE, MITOCHONDRIAL"/>
    <property type="match status" value="1"/>
</dbReference>
<feature type="active site" evidence="3">
    <location>
        <position position="334"/>
    </location>
</feature>
<evidence type="ECO:0000256" key="4">
    <source>
        <dbReference type="SAM" id="MobiDB-lite"/>
    </source>
</evidence>
<dbReference type="RefSeq" id="WP_224040622.1">
    <property type="nucleotide sequence ID" value="NZ_CAJZAH010000001.1"/>
</dbReference>
<dbReference type="PANTHER" id="PTHR11444">
    <property type="entry name" value="ASPARTATEAMMONIA/ARGININOSUCCINATE/ADENYLOSUCCINATE LYASE"/>
    <property type="match status" value="1"/>
</dbReference>
<organism evidence="7 8">
    <name type="scientific">Cupriavidus respiraculi</name>
    <dbReference type="NCBI Taxonomy" id="195930"/>
    <lineage>
        <taxon>Bacteria</taxon>
        <taxon>Pseudomonadati</taxon>
        <taxon>Pseudomonadota</taxon>
        <taxon>Betaproteobacteria</taxon>
        <taxon>Burkholderiales</taxon>
        <taxon>Burkholderiaceae</taxon>
        <taxon>Cupriavidus</taxon>
    </lineage>
</organism>
<dbReference type="InterPro" id="IPR024083">
    <property type="entry name" value="Fumarase/histidase_N"/>
</dbReference>
<feature type="active site" description="Proton donor/acceptor" evidence="3">
    <location>
        <position position="204"/>
    </location>
</feature>
<dbReference type="SUPFAM" id="SSF48557">
    <property type="entry name" value="L-aspartase-like"/>
    <property type="match status" value="1"/>
</dbReference>
<dbReference type="EMBL" id="CAJZAH010000001">
    <property type="protein sequence ID" value="CAG9169484.1"/>
    <property type="molecule type" value="Genomic_DNA"/>
</dbReference>
<feature type="binding site" description="in site B" evidence="3">
    <location>
        <begin position="145"/>
        <end position="148"/>
    </location>
    <ligand>
        <name>substrate</name>
    </ligand>
</feature>
<dbReference type="Pfam" id="PF00206">
    <property type="entry name" value="Lyase_1"/>
    <property type="match status" value="1"/>
</dbReference>
<feature type="binding site" evidence="3">
    <location>
        <position position="203"/>
    </location>
    <ligand>
        <name>substrate</name>
    </ligand>
</feature>
<evidence type="ECO:0000259" key="6">
    <source>
        <dbReference type="Pfam" id="PF10415"/>
    </source>
</evidence>
<feature type="binding site" evidence="3">
    <location>
        <begin position="114"/>
        <end position="116"/>
    </location>
    <ligand>
        <name>substrate</name>
    </ligand>
</feature>
<feature type="compositionally biased region" description="Low complexity" evidence="4">
    <location>
        <begin position="1"/>
        <end position="19"/>
    </location>
</feature>
<evidence type="ECO:0000259" key="5">
    <source>
        <dbReference type="Pfam" id="PF00206"/>
    </source>
</evidence>
<feature type="binding site" evidence="3">
    <location>
        <begin position="155"/>
        <end position="157"/>
    </location>
    <ligand>
        <name>substrate</name>
    </ligand>
</feature>
<feature type="site" description="Important for catalytic activity" evidence="3">
    <location>
        <position position="347"/>
    </location>
</feature>
<keyword evidence="3" id="KW-0816">Tricarboxylic acid cycle</keyword>
<dbReference type="InterPro" id="IPR008948">
    <property type="entry name" value="L-Aspartase-like"/>
</dbReference>
<dbReference type="GO" id="GO:0004333">
    <property type="term" value="F:fumarate hydratase activity"/>
    <property type="evidence" value="ECO:0007669"/>
    <property type="project" value="UniProtKB-EC"/>
</dbReference>
<keyword evidence="3" id="KW-0963">Cytoplasm</keyword>
<dbReference type="EC" id="4.2.1.2" evidence="3"/>
<feature type="region of interest" description="Disordered" evidence="4">
    <location>
        <begin position="1"/>
        <end position="20"/>
    </location>
</feature>
<dbReference type="CDD" id="cd01362">
    <property type="entry name" value="Fumarase_classII"/>
    <property type="match status" value="1"/>
</dbReference>
<reference evidence="7 8" key="1">
    <citation type="submission" date="2021-08" db="EMBL/GenBank/DDBJ databases">
        <authorList>
            <person name="Peeters C."/>
        </authorList>
    </citation>
    <scope>NUCLEOTIDE SEQUENCE [LARGE SCALE GENOMIC DNA]</scope>
    <source>
        <strain evidence="7 8">LMG 21510</strain>
    </source>
</reference>
<evidence type="ECO:0000256" key="2">
    <source>
        <dbReference type="ARBA" id="ARBA00023239"/>
    </source>
</evidence>
<dbReference type="Gene3D" id="1.20.200.10">
    <property type="entry name" value="Fumarase/aspartase (Central domain)"/>
    <property type="match status" value="1"/>
</dbReference>
<comment type="similarity">
    <text evidence="1 3">Belongs to the class-II fumarase/aspartase family. Fumarase subfamily.</text>
</comment>
<dbReference type="InterPro" id="IPR022761">
    <property type="entry name" value="Fumarate_lyase_N"/>
</dbReference>
<dbReference type="Gene3D" id="1.10.40.30">
    <property type="entry name" value="Fumarase/aspartase (C-terminal domain)"/>
    <property type="match status" value="1"/>
</dbReference>
<comment type="pathway">
    <text evidence="3">Carbohydrate metabolism; tricarboxylic acid cycle; (S)-malate from fumarate: step 1/1.</text>
</comment>
<dbReference type="InterPro" id="IPR000362">
    <property type="entry name" value="Fumarate_lyase_fam"/>
</dbReference>
<protein>
    <recommendedName>
        <fullName evidence="3">Fumarate hydratase class II</fullName>
        <shortName evidence="3">Fumarase C</shortName>
        <ecNumber evidence="3">4.2.1.2</ecNumber>
    </recommendedName>
    <alternativeName>
        <fullName evidence="3">Aerobic fumarase</fullName>
    </alternativeName>
    <alternativeName>
        <fullName evidence="3">Iron-independent fumarase</fullName>
    </alternativeName>
</protein>
<dbReference type="Proteomes" id="UP000721236">
    <property type="component" value="Unassembled WGS sequence"/>
</dbReference>
<dbReference type="Pfam" id="PF10415">
    <property type="entry name" value="FumaraseC_C"/>
    <property type="match status" value="1"/>
</dbReference>
<feature type="binding site" evidence="3">
    <location>
        <position position="335"/>
    </location>
    <ligand>
        <name>substrate</name>
    </ligand>
</feature>
<proteinExistence type="inferred from homology"/>
<dbReference type="PROSITE" id="PS00163">
    <property type="entry name" value="FUMARATE_LYASES"/>
    <property type="match status" value="1"/>
</dbReference>
<comment type="subunit">
    <text evidence="3">Homotetramer.</text>
</comment>
<dbReference type="PRINTS" id="PR00149">
    <property type="entry name" value="FUMRATELYASE"/>
</dbReference>
<comment type="caution">
    <text evidence="7">The sequence shown here is derived from an EMBL/GenBank/DDBJ whole genome shotgun (WGS) entry which is preliminary data.</text>
</comment>
<name>A0ABN7YA96_9BURK</name>
<comment type="function">
    <text evidence="3">Involved in the TCA cycle. Catalyzes the stereospecific interconversion of fumarate to L-malate.</text>
</comment>
<dbReference type="InterPro" id="IPR005677">
    <property type="entry name" value="Fum_hydII"/>
</dbReference>
<feature type="domain" description="Fumarase C C-terminal" evidence="6">
    <location>
        <begin position="425"/>
        <end position="477"/>
    </location>
</feature>
<evidence type="ECO:0000256" key="1">
    <source>
        <dbReference type="ARBA" id="ARBA00009084"/>
    </source>
</evidence>